<feature type="domain" description="Flagellin N-terminal" evidence="5">
    <location>
        <begin position="10"/>
        <end position="138"/>
    </location>
</feature>
<evidence type="ECO:0000256" key="1">
    <source>
        <dbReference type="ARBA" id="ARBA00004365"/>
    </source>
</evidence>
<reference evidence="8" key="3">
    <citation type="journal article" date="2016" name="Genome Announc.">
        <title>Revised genome sequence of the purple photosynthetic bacterium Blastochloris viridis.</title>
        <authorList>
            <person name="Liu L.N."/>
            <person name="Faulkner M."/>
            <person name="Liu X."/>
            <person name="Huang F."/>
            <person name="Darby A.C."/>
            <person name="Hall N."/>
        </authorList>
    </citation>
    <scope>NUCLEOTIDE SEQUENCE [LARGE SCALE GENOMIC DNA]</scope>
    <source>
        <strain evidence="8">ATCC 19567 / DSM 133 / F</strain>
    </source>
</reference>
<dbReference type="PANTHER" id="PTHR42792:SF1">
    <property type="entry name" value="FLAGELLAR HOOK-ASSOCIATED PROTEIN 3"/>
    <property type="match status" value="1"/>
</dbReference>
<keyword evidence="7" id="KW-0282">Flagellum</keyword>
<keyword evidence="7" id="KW-0969">Cilium</keyword>
<dbReference type="EMBL" id="LN907867">
    <property type="protein sequence ID" value="CUU44003.1"/>
    <property type="molecule type" value="Genomic_DNA"/>
</dbReference>
<dbReference type="PANTHER" id="PTHR42792">
    <property type="entry name" value="FLAGELLIN"/>
    <property type="match status" value="1"/>
</dbReference>
<sequence length="304" mass="32266">MAIRVATFHTSSRILTETLRTQARLSELQLQEATGKVSTDYGGLGTSASRLLNLEVSKSRAQSYATAASLSLGRVEEMYDVCGSIVTVLTELRSKISQATGTLDSTSAAAIQDVARNLLGETILAMNRQYEGRYLFAGDAVNSLPVDEASLPATESVPISTDTAYYQGGSQKASVRLSNDEVLTYGYLASDTAFSKALHVLNLVATVDISSDDAAAAEANTAVLEAIDAMTTVQTMLSLHAQTLERVQQDQLDYIDYADSAASSIGEVDIAAVQVSISTYTAQLQASYSAIAKVAALRLSDYLS</sequence>
<keyword evidence="4" id="KW-0975">Bacterial flagellum</keyword>
<keyword evidence="7" id="KW-0966">Cell projection</keyword>
<evidence type="ECO:0000256" key="2">
    <source>
        <dbReference type="ARBA" id="ARBA00004613"/>
    </source>
</evidence>
<name>A0A0H5BC09_BLAVI</name>
<dbReference type="SUPFAM" id="SSF64518">
    <property type="entry name" value="Phase 1 flagellin"/>
    <property type="match status" value="1"/>
</dbReference>
<dbReference type="RefSeq" id="WP_055036104.1">
    <property type="nucleotide sequence ID" value="NZ_AP014854.2"/>
</dbReference>
<evidence type="ECO:0000313" key="6">
    <source>
        <dbReference type="EMBL" id="BAR98659.1"/>
    </source>
</evidence>
<comment type="subcellular location">
    <subcellularLocation>
        <location evidence="1">Bacterial flagellum</location>
    </subcellularLocation>
    <subcellularLocation>
        <location evidence="2">Secreted</location>
    </subcellularLocation>
</comment>
<evidence type="ECO:0000256" key="4">
    <source>
        <dbReference type="ARBA" id="ARBA00023143"/>
    </source>
</evidence>
<organism evidence="7 8">
    <name type="scientific">Blastochloris viridis</name>
    <name type="common">Rhodopseudomonas viridis</name>
    <dbReference type="NCBI Taxonomy" id="1079"/>
    <lineage>
        <taxon>Bacteria</taxon>
        <taxon>Pseudomonadati</taxon>
        <taxon>Pseudomonadota</taxon>
        <taxon>Alphaproteobacteria</taxon>
        <taxon>Hyphomicrobiales</taxon>
        <taxon>Blastochloridaceae</taxon>
        <taxon>Blastochloris</taxon>
    </lineage>
</organism>
<dbReference type="InterPro" id="IPR001029">
    <property type="entry name" value="Flagellin_N"/>
</dbReference>
<dbReference type="GO" id="GO:0009288">
    <property type="term" value="C:bacterial-type flagellum"/>
    <property type="evidence" value="ECO:0007669"/>
    <property type="project" value="InterPro"/>
</dbReference>
<dbReference type="EMBL" id="AP014854">
    <property type="protein sequence ID" value="BAR98659.1"/>
    <property type="molecule type" value="Genomic_DNA"/>
</dbReference>
<dbReference type="GO" id="GO:0005198">
    <property type="term" value="F:structural molecule activity"/>
    <property type="evidence" value="ECO:0007669"/>
    <property type="project" value="InterPro"/>
</dbReference>
<keyword evidence="8" id="KW-1185">Reference proteome</keyword>
<dbReference type="InterPro" id="IPR001492">
    <property type="entry name" value="Flagellin"/>
</dbReference>
<dbReference type="Proteomes" id="UP000065734">
    <property type="component" value="Chromosome I"/>
</dbReference>
<evidence type="ECO:0000313" key="7">
    <source>
        <dbReference type="EMBL" id="CUU44003.1"/>
    </source>
</evidence>
<dbReference type="AlphaFoldDB" id="A0A0H5BC09"/>
<reference evidence="7" key="2">
    <citation type="submission" date="2015-11" db="EMBL/GenBank/DDBJ databases">
        <authorList>
            <person name="Zhang Y."/>
            <person name="Guo Z."/>
        </authorList>
    </citation>
    <scope>NUCLEOTIDE SEQUENCE</scope>
    <source>
        <strain evidence="7">1</strain>
    </source>
</reference>
<dbReference type="STRING" id="1079.BVIR_266"/>
<dbReference type="Gene3D" id="1.20.1330.10">
    <property type="entry name" value="f41 fragment of flagellin, N-terminal domain"/>
    <property type="match status" value="1"/>
</dbReference>
<evidence type="ECO:0000313" key="8">
    <source>
        <dbReference type="Proteomes" id="UP000065734"/>
    </source>
</evidence>
<dbReference type="OrthoDB" id="9758307at2"/>
<gene>
    <name evidence="6" type="ORF">BV133_1066</name>
    <name evidence="7" type="ORF">BVIRIDIS_30320</name>
</gene>
<protein>
    <submittedName>
        <fullName evidence="7">Flagellar hook-associated protein FlgL</fullName>
    </submittedName>
</protein>
<accession>A0A0H5BC09</accession>
<dbReference type="NCBIfam" id="NF006489">
    <property type="entry name" value="PRK08913.1"/>
    <property type="match status" value="1"/>
</dbReference>
<reference evidence="6" key="1">
    <citation type="journal article" date="2015" name="Genome Announc.">
        <title>Complete Genome Sequence of the Bacteriochlorophyll b-Producing Photosynthetic Bacterium Blastochloris viridis.</title>
        <authorList>
            <person name="Tsukatani Y."/>
            <person name="Hirose Y."/>
            <person name="Harada J."/>
            <person name="Misawa N."/>
            <person name="Mori K."/>
            <person name="Inoue K."/>
            <person name="Tamiaki H."/>
        </authorList>
    </citation>
    <scope>NUCLEOTIDE SEQUENCE [LARGE SCALE GENOMIC DNA]</scope>
    <source>
        <strain evidence="6">DSM 133</strain>
    </source>
</reference>
<evidence type="ECO:0000259" key="5">
    <source>
        <dbReference type="Pfam" id="PF00669"/>
    </source>
</evidence>
<evidence type="ECO:0000256" key="3">
    <source>
        <dbReference type="ARBA" id="ARBA00005709"/>
    </source>
</evidence>
<dbReference type="KEGG" id="bvr:BVIR_266"/>
<dbReference type="Pfam" id="PF00669">
    <property type="entry name" value="Flagellin_N"/>
    <property type="match status" value="1"/>
</dbReference>
<proteinExistence type="inferred from homology"/>
<comment type="similarity">
    <text evidence="3">Belongs to the bacterial flagellin family.</text>
</comment>